<feature type="region of interest" description="Disordered" evidence="1">
    <location>
        <begin position="1"/>
        <end position="40"/>
    </location>
</feature>
<name>A0AAD9WER8_9HELO</name>
<keyword evidence="3" id="KW-1185">Reference proteome</keyword>
<reference evidence="2" key="1">
    <citation type="submission" date="2023-06" db="EMBL/GenBank/DDBJ databases">
        <title>Draft genome of Marssonina rosae.</title>
        <authorList>
            <person name="Cheng Q."/>
        </authorList>
    </citation>
    <scope>NUCLEOTIDE SEQUENCE</scope>
    <source>
        <strain evidence="2">R4</strain>
    </source>
</reference>
<evidence type="ECO:0000256" key="1">
    <source>
        <dbReference type="SAM" id="MobiDB-lite"/>
    </source>
</evidence>
<organism evidence="2 3">
    <name type="scientific">Diplocarpon rosae</name>
    <dbReference type="NCBI Taxonomy" id="946125"/>
    <lineage>
        <taxon>Eukaryota</taxon>
        <taxon>Fungi</taxon>
        <taxon>Dikarya</taxon>
        <taxon>Ascomycota</taxon>
        <taxon>Pezizomycotina</taxon>
        <taxon>Leotiomycetes</taxon>
        <taxon>Helotiales</taxon>
        <taxon>Drepanopezizaceae</taxon>
        <taxon>Diplocarpon</taxon>
    </lineage>
</organism>
<evidence type="ECO:0000313" key="2">
    <source>
        <dbReference type="EMBL" id="KAK2628665.1"/>
    </source>
</evidence>
<proteinExistence type="predicted"/>
<evidence type="ECO:0000313" key="3">
    <source>
        <dbReference type="Proteomes" id="UP001285354"/>
    </source>
</evidence>
<dbReference type="EMBL" id="JAUBYV010000002">
    <property type="protein sequence ID" value="KAK2628665.1"/>
    <property type="molecule type" value="Genomic_DNA"/>
</dbReference>
<gene>
    <name evidence="2" type="ORF">QTJ16_001768</name>
</gene>
<sequence length="70" mass="8022">MQVLSPPRNKTGDQKHDPAPWNREKLSGVSPADPTYVKPRTRFTNPRVARTHMARHILDFFLVGEREGGR</sequence>
<dbReference type="Proteomes" id="UP001285354">
    <property type="component" value="Unassembled WGS sequence"/>
</dbReference>
<protein>
    <submittedName>
        <fullName evidence="2">Uncharacterized protein</fullName>
    </submittedName>
</protein>
<comment type="caution">
    <text evidence="2">The sequence shown here is derived from an EMBL/GenBank/DDBJ whole genome shotgun (WGS) entry which is preliminary data.</text>
</comment>
<accession>A0AAD9WER8</accession>
<feature type="compositionally biased region" description="Basic and acidic residues" evidence="1">
    <location>
        <begin position="10"/>
        <end position="26"/>
    </location>
</feature>
<dbReference type="AlphaFoldDB" id="A0AAD9WER8"/>